<proteinExistence type="predicted"/>
<dbReference type="PROSITE" id="PS50060">
    <property type="entry name" value="MAM_2"/>
    <property type="match status" value="1"/>
</dbReference>
<dbReference type="PANTHER" id="PTHR23282">
    <property type="entry name" value="APICAL ENDOSOMAL GLYCOPROTEIN PRECURSOR"/>
    <property type="match status" value="1"/>
</dbReference>
<dbReference type="Proteomes" id="UP000561178">
    <property type="component" value="Unassembled WGS sequence"/>
</dbReference>
<dbReference type="AlphaFoldDB" id="A0A7K9WN81"/>
<dbReference type="SUPFAM" id="SSF49899">
    <property type="entry name" value="Concanavalin A-like lectins/glucanases"/>
    <property type="match status" value="1"/>
</dbReference>
<dbReference type="PANTHER" id="PTHR23282:SF142">
    <property type="entry name" value="MAM DOMAIN-CONTAINING PROTEIN"/>
    <property type="match status" value="1"/>
</dbReference>
<feature type="domain" description="MAM" evidence="1">
    <location>
        <begin position="7"/>
        <end position="111"/>
    </location>
</feature>
<name>A0A7K9WN81_9PASS</name>
<dbReference type="InterPro" id="IPR051560">
    <property type="entry name" value="MAM_domain-containing"/>
</dbReference>
<dbReference type="EMBL" id="VXAC01007128">
    <property type="protein sequence ID" value="NXI86432.1"/>
    <property type="molecule type" value="Genomic_DNA"/>
</dbReference>
<dbReference type="Pfam" id="PF00629">
    <property type="entry name" value="MAM"/>
    <property type="match status" value="1"/>
</dbReference>
<reference evidence="2 3" key="1">
    <citation type="submission" date="2019-09" db="EMBL/GenBank/DDBJ databases">
        <title>Bird 10,000 Genomes (B10K) Project - Family phase.</title>
        <authorList>
            <person name="Zhang G."/>
        </authorList>
    </citation>
    <scope>NUCLEOTIDE SEQUENCE [LARGE SCALE GENOMIC DNA]</scope>
    <source>
        <strain evidence="2">B10K-DU-001-49</strain>
        <tissue evidence="2">Muscle</tissue>
    </source>
</reference>
<feature type="non-terminal residue" evidence="2">
    <location>
        <position position="1"/>
    </location>
</feature>
<dbReference type="Gene3D" id="2.60.120.200">
    <property type="match status" value="1"/>
</dbReference>
<evidence type="ECO:0000313" key="2">
    <source>
        <dbReference type="EMBL" id="NXI86432.1"/>
    </source>
</evidence>
<sequence length="111" mass="12602">YYTNIPRTCNFETQDQEWTTVYGLIQDTTDDFDWSISNSAAQAGLNTDHMSGKGQRFLYINSSAQKEGNSTRITTTKFSPASLGVCRVCFWFSMFASRQTGVLKIKVLRLH</sequence>
<keyword evidence="3" id="KW-1185">Reference proteome</keyword>
<dbReference type="InterPro" id="IPR000998">
    <property type="entry name" value="MAM_dom"/>
</dbReference>
<evidence type="ECO:0000313" key="3">
    <source>
        <dbReference type="Proteomes" id="UP000561178"/>
    </source>
</evidence>
<dbReference type="InterPro" id="IPR013320">
    <property type="entry name" value="ConA-like_dom_sf"/>
</dbReference>
<organism evidence="2 3">
    <name type="scientific">Rhipidura dahli</name>
    <dbReference type="NCBI Taxonomy" id="667186"/>
    <lineage>
        <taxon>Eukaryota</taxon>
        <taxon>Metazoa</taxon>
        <taxon>Chordata</taxon>
        <taxon>Craniata</taxon>
        <taxon>Vertebrata</taxon>
        <taxon>Euteleostomi</taxon>
        <taxon>Archelosauria</taxon>
        <taxon>Archosauria</taxon>
        <taxon>Dinosauria</taxon>
        <taxon>Saurischia</taxon>
        <taxon>Theropoda</taxon>
        <taxon>Coelurosauria</taxon>
        <taxon>Aves</taxon>
        <taxon>Neognathae</taxon>
        <taxon>Neoaves</taxon>
        <taxon>Telluraves</taxon>
        <taxon>Australaves</taxon>
        <taxon>Passeriformes</taxon>
        <taxon>Rhipiduridae</taxon>
        <taxon>Rhipidura</taxon>
    </lineage>
</organism>
<protein>
    <submittedName>
        <fullName evidence="2">MALR1 protein</fullName>
    </submittedName>
</protein>
<evidence type="ECO:0000259" key="1">
    <source>
        <dbReference type="PROSITE" id="PS50060"/>
    </source>
</evidence>
<gene>
    <name evidence="2" type="primary">Malrd1</name>
    <name evidence="2" type="ORF">RHIDAH_R05927</name>
</gene>
<feature type="non-terminal residue" evidence="2">
    <location>
        <position position="111"/>
    </location>
</feature>
<accession>A0A7K9WN81</accession>
<comment type="caution">
    <text evidence="2">The sequence shown here is derived from an EMBL/GenBank/DDBJ whole genome shotgun (WGS) entry which is preliminary data.</text>
</comment>
<dbReference type="GO" id="GO:0016020">
    <property type="term" value="C:membrane"/>
    <property type="evidence" value="ECO:0007669"/>
    <property type="project" value="InterPro"/>
</dbReference>